<feature type="region of interest" description="Disordered" evidence="1">
    <location>
        <begin position="1"/>
        <end position="22"/>
    </location>
</feature>
<evidence type="ECO:0000313" key="2">
    <source>
        <dbReference type="EMBL" id="STZ43701.1"/>
    </source>
</evidence>
<sequence>MSVPSASPSSPPPADREPAVEPLPADYMTYEEFGRRFFETAVSEQRVASAIGAIAGDEFEMGPMAQGPGRIAKVTARVRIQQPRVNRELGELITFAIRIPLEIDMVVDLRIDKPKFMVFGEISLRATAKAAEPLLLILDVEKPRSADISIHVTSKTLRAEVVRIIGGIDAEIKRFIAMHVAGEIDSPGSQKAKVINVAETIDEAWTGI</sequence>
<gene>
    <name evidence="2" type="ORF">NCTC10742_02931</name>
</gene>
<dbReference type="AlphaFoldDB" id="A0A378SM50"/>
<name>A0A378SM50_9MYCO</name>
<evidence type="ECO:0000313" key="3">
    <source>
        <dbReference type="Proteomes" id="UP000254291"/>
    </source>
</evidence>
<proteinExistence type="predicted"/>
<accession>A0A378SM50</accession>
<reference evidence="2 3" key="1">
    <citation type="submission" date="2018-06" db="EMBL/GenBank/DDBJ databases">
        <authorList>
            <consortium name="Pathogen Informatics"/>
            <person name="Doyle S."/>
        </authorList>
    </citation>
    <scope>NUCLEOTIDE SEQUENCE [LARGE SCALE GENOMIC DNA]</scope>
    <source>
        <strain evidence="2 3">NCTC10742</strain>
    </source>
</reference>
<evidence type="ECO:0000256" key="1">
    <source>
        <dbReference type="SAM" id="MobiDB-lite"/>
    </source>
</evidence>
<protein>
    <submittedName>
        <fullName evidence="2">Uncharacterized protein</fullName>
    </submittedName>
</protein>
<dbReference type="OMA" id="MAARTID"/>
<organism evidence="2 3">
    <name type="scientific">Mycolicibacterium gilvum</name>
    <dbReference type="NCBI Taxonomy" id="1804"/>
    <lineage>
        <taxon>Bacteria</taxon>
        <taxon>Bacillati</taxon>
        <taxon>Actinomycetota</taxon>
        <taxon>Actinomycetes</taxon>
        <taxon>Mycobacteriales</taxon>
        <taxon>Mycobacteriaceae</taxon>
        <taxon>Mycolicibacterium</taxon>
    </lineage>
</organism>
<dbReference type="EMBL" id="UGQM01000001">
    <property type="protein sequence ID" value="STZ43701.1"/>
    <property type="molecule type" value="Genomic_DNA"/>
</dbReference>
<dbReference type="Proteomes" id="UP000254291">
    <property type="component" value="Unassembled WGS sequence"/>
</dbReference>